<keyword evidence="2" id="KW-0812">Transmembrane</keyword>
<accession>A0A2R8BUE2</accession>
<organism evidence="3 4">
    <name type="scientific">Palleronia abyssalis</name>
    <dbReference type="NCBI Taxonomy" id="1501240"/>
    <lineage>
        <taxon>Bacteria</taxon>
        <taxon>Pseudomonadati</taxon>
        <taxon>Pseudomonadota</taxon>
        <taxon>Alphaproteobacteria</taxon>
        <taxon>Rhodobacterales</taxon>
        <taxon>Roseobacteraceae</taxon>
        <taxon>Palleronia</taxon>
    </lineage>
</organism>
<feature type="region of interest" description="Disordered" evidence="1">
    <location>
        <begin position="71"/>
        <end position="103"/>
    </location>
</feature>
<gene>
    <name evidence="3" type="ORF">PAA8504_01575</name>
</gene>
<keyword evidence="4" id="KW-1185">Reference proteome</keyword>
<evidence type="ECO:0000313" key="4">
    <source>
        <dbReference type="Proteomes" id="UP000244912"/>
    </source>
</evidence>
<dbReference type="Proteomes" id="UP000244912">
    <property type="component" value="Unassembled WGS sequence"/>
</dbReference>
<dbReference type="RefSeq" id="WP_108893627.1">
    <property type="nucleotide sequence ID" value="NZ_ONZF01000003.1"/>
</dbReference>
<evidence type="ECO:0000256" key="2">
    <source>
        <dbReference type="SAM" id="Phobius"/>
    </source>
</evidence>
<sequence>MRYLIPLLALALAFAASPLLTGSFGGFDPNAYPVPQDDPSVTPAGYAFSIWGLIYLALIAHGLIGLRRGDDPHWAPTRTSNRRVRIHAHRTPNRPNPLAKRRA</sequence>
<keyword evidence="2" id="KW-1133">Transmembrane helix</keyword>
<protein>
    <submittedName>
        <fullName evidence="3">Uncharacterized protein</fullName>
    </submittedName>
</protein>
<evidence type="ECO:0000256" key="1">
    <source>
        <dbReference type="SAM" id="MobiDB-lite"/>
    </source>
</evidence>
<name>A0A2R8BUE2_9RHOB</name>
<evidence type="ECO:0000313" key="3">
    <source>
        <dbReference type="EMBL" id="SPJ23760.1"/>
    </source>
</evidence>
<reference evidence="3 4" key="1">
    <citation type="submission" date="2018-03" db="EMBL/GenBank/DDBJ databases">
        <authorList>
            <person name="Keele B.F."/>
        </authorList>
    </citation>
    <scope>NUCLEOTIDE SEQUENCE [LARGE SCALE GENOMIC DNA]</scope>
    <source>
        <strain evidence="3 4">CECT 8504</strain>
    </source>
</reference>
<dbReference type="OrthoDB" id="5189031at2"/>
<proteinExistence type="predicted"/>
<dbReference type="EMBL" id="ONZF01000003">
    <property type="protein sequence ID" value="SPJ23760.1"/>
    <property type="molecule type" value="Genomic_DNA"/>
</dbReference>
<feature type="compositionally biased region" description="Basic residues" evidence="1">
    <location>
        <begin position="80"/>
        <end position="92"/>
    </location>
</feature>
<keyword evidence="2" id="KW-0472">Membrane</keyword>
<dbReference type="AlphaFoldDB" id="A0A2R8BUE2"/>
<feature type="transmembrane region" description="Helical" evidence="2">
    <location>
        <begin position="46"/>
        <end position="66"/>
    </location>
</feature>